<reference evidence="1 2" key="1">
    <citation type="submission" date="2013-11" db="EMBL/GenBank/DDBJ databases">
        <title>The Genome Sequence of Phytophthora parasitica P1569.</title>
        <authorList>
            <consortium name="The Broad Institute Genomics Platform"/>
            <person name="Russ C."/>
            <person name="Tyler B."/>
            <person name="Panabieres F."/>
            <person name="Shan W."/>
            <person name="Tripathy S."/>
            <person name="Grunwald N."/>
            <person name="Machado M."/>
            <person name="Johnson C.S."/>
            <person name="Arredondo F."/>
            <person name="Hong C."/>
            <person name="Coffey M."/>
            <person name="Young S.K."/>
            <person name="Zeng Q."/>
            <person name="Gargeya S."/>
            <person name="Fitzgerald M."/>
            <person name="Abouelleil A."/>
            <person name="Alvarado L."/>
            <person name="Chapman S.B."/>
            <person name="Gainer-Dewar J."/>
            <person name="Goldberg J."/>
            <person name="Griggs A."/>
            <person name="Gujja S."/>
            <person name="Hansen M."/>
            <person name="Howarth C."/>
            <person name="Imamovic A."/>
            <person name="Ireland A."/>
            <person name="Larimer J."/>
            <person name="McCowan C."/>
            <person name="Murphy C."/>
            <person name="Pearson M."/>
            <person name="Poon T.W."/>
            <person name="Priest M."/>
            <person name="Roberts A."/>
            <person name="Saif S."/>
            <person name="Shea T."/>
            <person name="Sykes S."/>
            <person name="Wortman J."/>
            <person name="Nusbaum C."/>
            <person name="Birren B."/>
        </authorList>
    </citation>
    <scope>NUCLEOTIDE SEQUENCE [LARGE SCALE GENOMIC DNA]</scope>
    <source>
        <strain evidence="1 2">P1569</strain>
    </source>
</reference>
<accession>V9EH00</accession>
<dbReference type="Proteomes" id="UP000018721">
    <property type="component" value="Unassembled WGS sequence"/>
</dbReference>
<protein>
    <submittedName>
        <fullName evidence="1">Uncharacterized protein</fullName>
    </submittedName>
</protein>
<dbReference type="EMBL" id="ANIZ01002922">
    <property type="protein sequence ID" value="ETI37337.1"/>
    <property type="molecule type" value="Genomic_DNA"/>
</dbReference>
<dbReference type="AlphaFoldDB" id="V9EH00"/>
<proteinExistence type="predicted"/>
<name>V9EH00_PHYNI</name>
<keyword evidence="2" id="KW-1185">Reference proteome</keyword>
<evidence type="ECO:0000313" key="1">
    <source>
        <dbReference type="EMBL" id="ETI37337.1"/>
    </source>
</evidence>
<evidence type="ECO:0000313" key="2">
    <source>
        <dbReference type="Proteomes" id="UP000018721"/>
    </source>
</evidence>
<dbReference type="HOGENOM" id="CLU_2459626_0_0_1"/>
<organism evidence="1 2">
    <name type="scientific">Phytophthora nicotianae P1569</name>
    <dbReference type="NCBI Taxonomy" id="1317065"/>
    <lineage>
        <taxon>Eukaryota</taxon>
        <taxon>Sar</taxon>
        <taxon>Stramenopiles</taxon>
        <taxon>Oomycota</taxon>
        <taxon>Peronosporomycetes</taxon>
        <taxon>Peronosporales</taxon>
        <taxon>Peronosporaceae</taxon>
        <taxon>Phytophthora</taxon>
    </lineage>
</organism>
<sequence length="89" mass="9847">MEIGTGGTTTPAKQSRIVPTAFTYISRSIRDGQDSGQYMVVDIDLMDHWPEVVCSPLGAVKKNDTNPNEEVLFATYVFGRTKFFDSLLA</sequence>
<comment type="caution">
    <text evidence="1">The sequence shown here is derived from an EMBL/GenBank/DDBJ whole genome shotgun (WGS) entry which is preliminary data.</text>
</comment>
<gene>
    <name evidence="1" type="ORF">F443_16657</name>
</gene>